<evidence type="ECO:0000259" key="1">
    <source>
        <dbReference type="Pfam" id="PF07883"/>
    </source>
</evidence>
<dbReference type="AlphaFoldDB" id="A0A8E2EXK7"/>
<dbReference type="CDD" id="cd02234">
    <property type="entry name" value="cupin_BLR7677-like"/>
    <property type="match status" value="1"/>
</dbReference>
<evidence type="ECO:0000313" key="2">
    <source>
        <dbReference type="EMBL" id="OCL06495.1"/>
    </source>
</evidence>
<feature type="domain" description="Cupin type-2" evidence="1">
    <location>
        <begin position="40"/>
        <end position="110"/>
    </location>
</feature>
<dbReference type="SUPFAM" id="SSF51182">
    <property type="entry name" value="RmlC-like cupins"/>
    <property type="match status" value="1"/>
</dbReference>
<sequence length="141" mass="15294">MVHTIEDPVFDRSKPRPAIKMLYSYSLRNIPGFSVIGLSVSFPPGGSSPPHRHGGASIAGVVISGTAYNKMNNDPTLVLEKGETWYEAPGCHHKISMNASDSEDLVLLATFIVETKVVEEGGFGALVQVDEEYKDLEFPTS</sequence>
<dbReference type="InterPro" id="IPR014710">
    <property type="entry name" value="RmlC-like_jellyroll"/>
</dbReference>
<dbReference type="Pfam" id="PF07883">
    <property type="entry name" value="Cupin_2"/>
    <property type="match status" value="1"/>
</dbReference>
<dbReference type="EMBL" id="KV750056">
    <property type="protein sequence ID" value="OCL06495.1"/>
    <property type="molecule type" value="Genomic_DNA"/>
</dbReference>
<accession>A0A8E2EXK7</accession>
<dbReference type="PANTHER" id="PTHR38599">
    <property type="entry name" value="CUPIN DOMAIN PROTEIN (AFU_ORTHOLOGUE AFUA_3G13620)"/>
    <property type="match status" value="1"/>
</dbReference>
<name>A0A8E2EXK7_9PEZI</name>
<dbReference type="Proteomes" id="UP000250140">
    <property type="component" value="Unassembled WGS sequence"/>
</dbReference>
<dbReference type="OrthoDB" id="5793281at2759"/>
<gene>
    <name evidence="2" type="ORF">AOQ84DRAFT_321366</name>
</gene>
<dbReference type="Gene3D" id="2.60.120.10">
    <property type="entry name" value="Jelly Rolls"/>
    <property type="match status" value="1"/>
</dbReference>
<reference evidence="2 3" key="1">
    <citation type="journal article" date="2016" name="Nat. Commun.">
        <title>Ectomycorrhizal ecology is imprinted in the genome of the dominant symbiotic fungus Cenococcum geophilum.</title>
        <authorList>
            <consortium name="DOE Joint Genome Institute"/>
            <person name="Peter M."/>
            <person name="Kohler A."/>
            <person name="Ohm R.A."/>
            <person name="Kuo A."/>
            <person name="Krutzmann J."/>
            <person name="Morin E."/>
            <person name="Arend M."/>
            <person name="Barry K.W."/>
            <person name="Binder M."/>
            <person name="Choi C."/>
            <person name="Clum A."/>
            <person name="Copeland A."/>
            <person name="Grisel N."/>
            <person name="Haridas S."/>
            <person name="Kipfer T."/>
            <person name="LaButti K."/>
            <person name="Lindquist E."/>
            <person name="Lipzen A."/>
            <person name="Maire R."/>
            <person name="Meier B."/>
            <person name="Mihaltcheva S."/>
            <person name="Molinier V."/>
            <person name="Murat C."/>
            <person name="Poggeler S."/>
            <person name="Quandt C.A."/>
            <person name="Sperisen C."/>
            <person name="Tritt A."/>
            <person name="Tisserant E."/>
            <person name="Crous P.W."/>
            <person name="Henrissat B."/>
            <person name="Nehls U."/>
            <person name="Egli S."/>
            <person name="Spatafora J.W."/>
            <person name="Grigoriev I.V."/>
            <person name="Martin F.M."/>
        </authorList>
    </citation>
    <scope>NUCLEOTIDE SEQUENCE [LARGE SCALE GENOMIC DNA]</scope>
    <source>
        <strain evidence="2 3">CBS 207.34</strain>
    </source>
</reference>
<dbReference type="PANTHER" id="PTHR38599:SF1">
    <property type="entry name" value="CUPIN DOMAIN PROTEIN (AFU_ORTHOLOGUE AFUA_3G13620)"/>
    <property type="match status" value="1"/>
</dbReference>
<evidence type="ECO:0000313" key="3">
    <source>
        <dbReference type="Proteomes" id="UP000250140"/>
    </source>
</evidence>
<protein>
    <recommendedName>
        <fullName evidence="1">Cupin type-2 domain-containing protein</fullName>
    </recommendedName>
</protein>
<keyword evidence="3" id="KW-1185">Reference proteome</keyword>
<dbReference type="InterPro" id="IPR013096">
    <property type="entry name" value="Cupin_2"/>
</dbReference>
<proteinExistence type="predicted"/>
<dbReference type="InterPro" id="IPR011051">
    <property type="entry name" value="RmlC_Cupin_sf"/>
</dbReference>
<organism evidence="2 3">
    <name type="scientific">Glonium stellatum</name>
    <dbReference type="NCBI Taxonomy" id="574774"/>
    <lineage>
        <taxon>Eukaryota</taxon>
        <taxon>Fungi</taxon>
        <taxon>Dikarya</taxon>
        <taxon>Ascomycota</taxon>
        <taxon>Pezizomycotina</taxon>
        <taxon>Dothideomycetes</taxon>
        <taxon>Pleosporomycetidae</taxon>
        <taxon>Gloniales</taxon>
        <taxon>Gloniaceae</taxon>
        <taxon>Glonium</taxon>
    </lineage>
</organism>